<reference evidence="3 4" key="1">
    <citation type="submission" date="2016-10" db="EMBL/GenBank/DDBJ databases">
        <authorList>
            <person name="de Groot N.N."/>
        </authorList>
    </citation>
    <scope>NUCLEOTIDE SEQUENCE [LARGE SCALE GENOMIC DNA]</scope>
    <source>
        <strain evidence="3 4">CGMCC 4.2026</strain>
    </source>
</reference>
<evidence type="ECO:0000259" key="2">
    <source>
        <dbReference type="Pfam" id="PF00652"/>
    </source>
</evidence>
<dbReference type="EMBL" id="FODD01000013">
    <property type="protein sequence ID" value="SEN92453.1"/>
    <property type="molecule type" value="Genomic_DNA"/>
</dbReference>
<feature type="domain" description="Ricin B lectin" evidence="2">
    <location>
        <begin position="34"/>
        <end position="148"/>
    </location>
</feature>
<name>A0A1H8KHK0_9ACTN</name>
<feature type="chain" id="PRO_5010238480" evidence="1">
    <location>
        <begin position="27"/>
        <end position="174"/>
    </location>
</feature>
<evidence type="ECO:0000313" key="3">
    <source>
        <dbReference type="EMBL" id="SEN92453.1"/>
    </source>
</evidence>
<gene>
    <name evidence="3" type="ORF">SAMN05216267_101312</name>
</gene>
<dbReference type="Gene3D" id="2.80.10.50">
    <property type="match status" value="1"/>
</dbReference>
<feature type="signal peptide" evidence="1">
    <location>
        <begin position="1"/>
        <end position="26"/>
    </location>
</feature>
<dbReference type="CDD" id="cd00161">
    <property type="entry name" value="beta-trefoil_Ricin-like"/>
    <property type="match status" value="1"/>
</dbReference>
<keyword evidence="1" id="KW-0732">Signal</keyword>
<organism evidence="3 4">
    <name type="scientific">Actinacidiphila rubida</name>
    <dbReference type="NCBI Taxonomy" id="310780"/>
    <lineage>
        <taxon>Bacteria</taxon>
        <taxon>Bacillati</taxon>
        <taxon>Actinomycetota</taxon>
        <taxon>Actinomycetes</taxon>
        <taxon>Kitasatosporales</taxon>
        <taxon>Streptomycetaceae</taxon>
        <taxon>Actinacidiphila</taxon>
    </lineage>
</organism>
<dbReference type="Pfam" id="PF00652">
    <property type="entry name" value="Ricin_B_lectin"/>
    <property type="match status" value="1"/>
</dbReference>
<proteinExistence type="predicted"/>
<keyword evidence="4" id="KW-1185">Reference proteome</keyword>
<dbReference type="Proteomes" id="UP000181951">
    <property type="component" value="Unassembled WGS sequence"/>
</dbReference>
<dbReference type="PROSITE" id="PS50231">
    <property type="entry name" value="RICIN_B_LECTIN"/>
    <property type="match status" value="1"/>
</dbReference>
<evidence type="ECO:0000313" key="4">
    <source>
        <dbReference type="Proteomes" id="UP000181951"/>
    </source>
</evidence>
<dbReference type="SUPFAM" id="SSF50370">
    <property type="entry name" value="Ricin B-like lectins"/>
    <property type="match status" value="1"/>
</dbReference>
<evidence type="ECO:0000256" key="1">
    <source>
        <dbReference type="SAM" id="SignalP"/>
    </source>
</evidence>
<dbReference type="InterPro" id="IPR000772">
    <property type="entry name" value="Ricin_B_lectin"/>
</dbReference>
<accession>A0A1H8KHK0</accession>
<sequence length="174" mass="19340">MRNRRWYVLAVGFLASVALCTSTASASASTRQLVTVWNKHSNLCMSVPGDKIKAGALVNQYDCGYYPDQYWNQETSDSHQGWFYFQPQQDNTLCVTYAPGSTAQLTLQYCGTNAANGNVNTQLWLYNPTAEDLATVQGWAMSVPGASTIVDPINIYPYGPYPDQSWFVINEPEV</sequence>
<keyword evidence="3" id="KW-0430">Lectin</keyword>
<dbReference type="AlphaFoldDB" id="A0A1H8KHK0"/>
<dbReference type="GO" id="GO:0030246">
    <property type="term" value="F:carbohydrate binding"/>
    <property type="evidence" value="ECO:0007669"/>
    <property type="project" value="UniProtKB-KW"/>
</dbReference>
<protein>
    <submittedName>
        <fullName evidence="3">Ricin-type beta-trefoil lectin domain-containing protein</fullName>
    </submittedName>
</protein>
<dbReference type="InterPro" id="IPR035992">
    <property type="entry name" value="Ricin_B-like_lectins"/>
</dbReference>